<evidence type="ECO:0000313" key="3">
    <source>
        <dbReference type="Proteomes" id="UP001465668"/>
    </source>
</evidence>
<name>A0ABR2XMU6_9PEZI</name>
<dbReference type="Proteomes" id="UP001465668">
    <property type="component" value="Unassembled WGS sequence"/>
</dbReference>
<accession>A0ABR2XMU6</accession>
<comment type="caution">
    <text evidence="2">The sequence shown here is derived from an EMBL/GenBank/DDBJ whole genome shotgun (WGS) entry which is preliminary data.</text>
</comment>
<feature type="region of interest" description="Disordered" evidence="1">
    <location>
        <begin position="170"/>
        <end position="191"/>
    </location>
</feature>
<gene>
    <name evidence="2" type="ORF">SCAR479_08114</name>
</gene>
<evidence type="ECO:0000256" key="1">
    <source>
        <dbReference type="SAM" id="MobiDB-lite"/>
    </source>
</evidence>
<evidence type="ECO:0000313" key="2">
    <source>
        <dbReference type="EMBL" id="KAK9775138.1"/>
    </source>
</evidence>
<keyword evidence="3" id="KW-1185">Reference proteome</keyword>
<proteinExistence type="predicted"/>
<sequence length="191" mass="21434">MAKYELEPIGTPSFSKPTHRESIILTSPITTRLVSEWCLGFKRARWRGSIAAESSSSISKEEGMDFIHSEKLSICHLPYYITQGQSLKMATVTKIQPWKQFSRGAAAAAAEQTPEEMNLQRSYGTHASNTKGRIFTIEDKPKSQPWKTNWPSKGEETAELSEAEMNMQRSYGTHASNTKGRIFTIETKPSS</sequence>
<organism evidence="2 3">
    <name type="scientific">Seiridium cardinale</name>
    <dbReference type="NCBI Taxonomy" id="138064"/>
    <lineage>
        <taxon>Eukaryota</taxon>
        <taxon>Fungi</taxon>
        <taxon>Dikarya</taxon>
        <taxon>Ascomycota</taxon>
        <taxon>Pezizomycotina</taxon>
        <taxon>Sordariomycetes</taxon>
        <taxon>Xylariomycetidae</taxon>
        <taxon>Amphisphaeriales</taxon>
        <taxon>Sporocadaceae</taxon>
        <taxon>Seiridium</taxon>
    </lineage>
</organism>
<protein>
    <submittedName>
        <fullName evidence="2">Uncharacterized protein</fullName>
    </submittedName>
</protein>
<reference evidence="2 3" key="1">
    <citation type="submission" date="2024-02" db="EMBL/GenBank/DDBJ databases">
        <title>First draft genome assembly of two strains of Seiridium cardinale.</title>
        <authorList>
            <person name="Emiliani G."/>
            <person name="Scali E."/>
        </authorList>
    </citation>
    <scope>NUCLEOTIDE SEQUENCE [LARGE SCALE GENOMIC DNA]</scope>
    <source>
        <strain evidence="2 3">BM-138-000479</strain>
    </source>
</reference>
<feature type="compositionally biased region" description="Polar residues" evidence="1">
    <location>
        <begin position="170"/>
        <end position="179"/>
    </location>
</feature>
<dbReference type="EMBL" id="JARVKM010000036">
    <property type="protein sequence ID" value="KAK9775138.1"/>
    <property type="molecule type" value="Genomic_DNA"/>
</dbReference>